<dbReference type="GO" id="GO:0008237">
    <property type="term" value="F:metallopeptidase activity"/>
    <property type="evidence" value="ECO:0007669"/>
    <property type="project" value="InterPro"/>
</dbReference>
<dbReference type="SUPFAM" id="SSF55486">
    <property type="entry name" value="Metalloproteases ('zincins'), catalytic domain"/>
    <property type="match status" value="1"/>
</dbReference>
<dbReference type="RefSeq" id="WP_196099184.1">
    <property type="nucleotide sequence ID" value="NZ_CP064939.1"/>
</dbReference>
<name>A0A7S9KZH4_9SPHI</name>
<evidence type="ECO:0000313" key="2">
    <source>
        <dbReference type="EMBL" id="QPH39718.1"/>
    </source>
</evidence>
<keyword evidence="3" id="KW-1185">Reference proteome</keyword>
<protein>
    <recommendedName>
        <fullName evidence="1">Anthrax toxin lethal/endema factor N-/C-terminal domain-containing protein</fullName>
    </recommendedName>
</protein>
<dbReference type="AlphaFoldDB" id="A0A7S9KZH4"/>
<evidence type="ECO:0000259" key="1">
    <source>
        <dbReference type="Pfam" id="PF07737"/>
    </source>
</evidence>
<dbReference type="Gene3D" id="3.40.390.10">
    <property type="entry name" value="Collagenase (Catalytic Domain)"/>
    <property type="match status" value="1"/>
</dbReference>
<evidence type="ECO:0000313" key="3">
    <source>
        <dbReference type="Proteomes" id="UP000594759"/>
    </source>
</evidence>
<gene>
    <name evidence="2" type="ORF">IZT61_00080</name>
</gene>
<dbReference type="KEGG" id="pex:IZT61_00080"/>
<dbReference type="InterPro" id="IPR014781">
    <property type="entry name" value="Anthrax_toxin_lethal/edema_N/C"/>
</dbReference>
<reference evidence="2 3" key="1">
    <citation type="submission" date="2020-11" db="EMBL/GenBank/DDBJ databases">
        <title>Pedobacter endophytica, an endophytic bacteria isolated form Carex pumila.</title>
        <authorList>
            <person name="Peng Y."/>
            <person name="Jiang L."/>
            <person name="Lee J."/>
        </authorList>
    </citation>
    <scope>NUCLEOTIDE SEQUENCE [LARGE SCALE GENOMIC DNA]</scope>
    <source>
        <strain evidence="2 3">JBR3-12</strain>
    </source>
</reference>
<organism evidence="2 3">
    <name type="scientific">Pedobacter endophyticus</name>
    <dbReference type="NCBI Taxonomy" id="2789740"/>
    <lineage>
        <taxon>Bacteria</taxon>
        <taxon>Pseudomonadati</taxon>
        <taxon>Bacteroidota</taxon>
        <taxon>Sphingobacteriia</taxon>
        <taxon>Sphingobacteriales</taxon>
        <taxon>Sphingobacteriaceae</taxon>
        <taxon>Pedobacter</taxon>
    </lineage>
</organism>
<sequence>MQFKNKTRVSAILIIGCFLLSFGKSYGQQTDSLQYRNFNINFQQGLKQEPIFTEFFEAVKFQIDLLNALRLSDQILNALQKVPIDLVSETQSKRLSPGSYSPLKNRMNISSKIIKMRSKPILIHELMHAYQHKVLPDGTSNTAVTKAFDHASKLNMYNAKSHMMKNIGEYFACFATTYLYGITGQEPFTREKIKASQPDLYEFMQKTFGKKSGNYAGKLE</sequence>
<accession>A0A7S9KZH4</accession>
<proteinExistence type="predicted"/>
<dbReference type="InterPro" id="IPR024079">
    <property type="entry name" value="MetalloPept_cat_dom_sf"/>
</dbReference>
<dbReference type="Pfam" id="PF07737">
    <property type="entry name" value="ATLF"/>
    <property type="match status" value="1"/>
</dbReference>
<dbReference type="Proteomes" id="UP000594759">
    <property type="component" value="Chromosome"/>
</dbReference>
<dbReference type="EMBL" id="CP064939">
    <property type="protein sequence ID" value="QPH39718.1"/>
    <property type="molecule type" value="Genomic_DNA"/>
</dbReference>
<feature type="domain" description="Anthrax toxin lethal/endema factor N-/C-terminal" evidence="1">
    <location>
        <begin position="110"/>
        <end position="206"/>
    </location>
</feature>